<dbReference type="AlphaFoldDB" id="A0A1I6F8G3"/>
<dbReference type="SUPFAM" id="SSF52540">
    <property type="entry name" value="P-loop containing nucleoside triphosphate hydrolases"/>
    <property type="match status" value="1"/>
</dbReference>
<evidence type="ECO:0000313" key="5">
    <source>
        <dbReference type="Proteomes" id="UP000198583"/>
    </source>
</evidence>
<sequence>MDALTSTSLLGRDDEIRCLSGMLTAAAEGRGGALVLRGEAGLGKSALLGHLRESAAGFRVLEASGSEFETELPFAALHQLCAPLMDSLSGQHREALEVAFGLASGKPDVLRIGMATLDLLAGGEPVLCLLDDAHWLDEASAQVFAFLGRRLASEPVVLVLAARRPWARSRLDELPGLELRGLADAEARALLTSGPVAVVDDKVRERLLAEARGNPLALLELPKAGGFALPDVASVPSRIERSFQERAAGLPADAQLLLTVASADPTGEPGLLWAAAAELGIDVASAGVEAEASGLVSISTRVRFCHPLARSAVYLAAAPSQRQAVHLALASVTDPLSDPDRRVWHRAQAGTGPDDSLAAELERSADRARARGGVAAAAAFLERAAALSVEPGLRAERTLAAAQAKLDAGAVDVAAELLTTFSADDARADLLRGRIAFVRDKENDGPAYVLSAARRMTGADARDGVLDALEIALAFGRPTGVMDAVVREARGLERGSDVLEALVLLADEGHRTAIPLLRQVFSGDDLAWTRHPALATMLAGELWDTDVHSAVTGWLLKTGQQAGSPFVLRLGLAQQAVSAVITGEFGRAMSAIAEEEAVADAVGMPPLRYPRLHLAAYRGQKPEVLAEIEHSLREAARRAGCLIANTHWASALLHNGLGDYPVALAAAREAVAPGDLYLAGMALPELIEAAVRCGESSLASEALENLVSRTSPCETAWAHGIAAYSRALVTGEEESYVAAVQQLESSAARPHLARAHLVYGEWLRRAGRRVDARAQLRAAHDLLSSMGMEAFAARAALELKATGEVARSRSAQATDELTMQETHIARLVATGATSKEVAARLFLSPRTVDAHLRNIFRKVGINSRRQLGDVFSSASA</sequence>
<dbReference type="GO" id="GO:0004016">
    <property type="term" value="F:adenylate cyclase activity"/>
    <property type="evidence" value="ECO:0007669"/>
    <property type="project" value="TreeGrafter"/>
</dbReference>
<organism evidence="4 5">
    <name type="scientific">Lentzea waywayandensis</name>
    <dbReference type="NCBI Taxonomy" id="84724"/>
    <lineage>
        <taxon>Bacteria</taxon>
        <taxon>Bacillati</taxon>
        <taxon>Actinomycetota</taxon>
        <taxon>Actinomycetes</taxon>
        <taxon>Pseudonocardiales</taxon>
        <taxon>Pseudonocardiaceae</taxon>
        <taxon>Lentzea</taxon>
    </lineage>
</organism>
<dbReference type="OrthoDB" id="3656034at2"/>
<evidence type="ECO:0000256" key="2">
    <source>
        <dbReference type="ARBA" id="ARBA00022840"/>
    </source>
</evidence>
<dbReference type="Gene3D" id="1.10.10.10">
    <property type="entry name" value="Winged helix-like DNA-binding domain superfamily/Winged helix DNA-binding domain"/>
    <property type="match status" value="1"/>
</dbReference>
<dbReference type="PANTHER" id="PTHR16305">
    <property type="entry name" value="TESTICULAR SOLUBLE ADENYLYL CYCLASE"/>
    <property type="match status" value="1"/>
</dbReference>
<evidence type="ECO:0000256" key="1">
    <source>
        <dbReference type="ARBA" id="ARBA00022741"/>
    </source>
</evidence>
<dbReference type="InterPro" id="IPR016032">
    <property type="entry name" value="Sig_transdc_resp-reg_C-effctor"/>
</dbReference>
<dbReference type="Proteomes" id="UP000198583">
    <property type="component" value="Unassembled WGS sequence"/>
</dbReference>
<dbReference type="SUPFAM" id="SSF46894">
    <property type="entry name" value="C-terminal effector domain of the bipartite response regulators"/>
    <property type="match status" value="1"/>
</dbReference>
<gene>
    <name evidence="4" type="ORF">SAMN04488564_109278</name>
</gene>
<dbReference type="GO" id="GO:0005524">
    <property type="term" value="F:ATP binding"/>
    <property type="evidence" value="ECO:0007669"/>
    <property type="project" value="UniProtKB-KW"/>
</dbReference>
<dbReference type="RefSeq" id="WP_093601946.1">
    <property type="nucleotide sequence ID" value="NZ_FOYL01000009.1"/>
</dbReference>
<accession>A0A1I6F8G3</accession>
<dbReference type="InterPro" id="IPR027417">
    <property type="entry name" value="P-loop_NTPase"/>
</dbReference>
<dbReference type="InterPro" id="IPR036388">
    <property type="entry name" value="WH-like_DNA-bd_sf"/>
</dbReference>
<keyword evidence="5" id="KW-1185">Reference proteome</keyword>
<reference evidence="5" key="1">
    <citation type="submission" date="2016-10" db="EMBL/GenBank/DDBJ databases">
        <authorList>
            <person name="Varghese N."/>
            <person name="Submissions S."/>
        </authorList>
    </citation>
    <scope>NUCLEOTIDE SEQUENCE [LARGE SCALE GENOMIC DNA]</scope>
    <source>
        <strain evidence="5">DSM 44232</strain>
    </source>
</reference>
<keyword evidence="2" id="KW-0067">ATP-binding</keyword>
<evidence type="ECO:0000313" key="4">
    <source>
        <dbReference type="EMBL" id="SFR26152.1"/>
    </source>
</evidence>
<dbReference type="InterPro" id="IPR041664">
    <property type="entry name" value="AAA_16"/>
</dbReference>
<feature type="domain" description="HTH luxR-type" evidence="3">
    <location>
        <begin position="810"/>
        <end position="875"/>
    </location>
</feature>
<dbReference type="GO" id="GO:0003677">
    <property type="term" value="F:DNA binding"/>
    <property type="evidence" value="ECO:0007669"/>
    <property type="project" value="InterPro"/>
</dbReference>
<dbReference type="PRINTS" id="PR00038">
    <property type="entry name" value="HTHLUXR"/>
</dbReference>
<dbReference type="PROSITE" id="PS50043">
    <property type="entry name" value="HTH_LUXR_2"/>
    <property type="match status" value="1"/>
</dbReference>
<dbReference type="CDD" id="cd06170">
    <property type="entry name" value="LuxR_C_like"/>
    <property type="match status" value="1"/>
</dbReference>
<dbReference type="GO" id="GO:0005737">
    <property type="term" value="C:cytoplasm"/>
    <property type="evidence" value="ECO:0007669"/>
    <property type="project" value="TreeGrafter"/>
</dbReference>
<dbReference type="SMART" id="SM00421">
    <property type="entry name" value="HTH_LUXR"/>
    <property type="match status" value="1"/>
</dbReference>
<dbReference type="PANTHER" id="PTHR16305:SF35">
    <property type="entry name" value="TRANSCRIPTIONAL ACTIVATOR DOMAIN"/>
    <property type="match status" value="1"/>
</dbReference>
<name>A0A1I6F8G3_9PSEU</name>
<dbReference type="InterPro" id="IPR000792">
    <property type="entry name" value="Tscrpt_reg_LuxR_C"/>
</dbReference>
<keyword evidence="1" id="KW-0547">Nucleotide-binding</keyword>
<evidence type="ECO:0000259" key="3">
    <source>
        <dbReference type="PROSITE" id="PS50043"/>
    </source>
</evidence>
<protein>
    <submittedName>
        <fullName evidence="4">Regulatory protein, luxR family</fullName>
    </submittedName>
</protein>
<proteinExistence type="predicted"/>
<dbReference type="GO" id="GO:0006355">
    <property type="term" value="P:regulation of DNA-templated transcription"/>
    <property type="evidence" value="ECO:0007669"/>
    <property type="project" value="InterPro"/>
</dbReference>
<dbReference type="Pfam" id="PF00196">
    <property type="entry name" value="GerE"/>
    <property type="match status" value="1"/>
</dbReference>
<dbReference type="STRING" id="84724.SAMN04488564_109278"/>
<dbReference type="PROSITE" id="PS00622">
    <property type="entry name" value="HTH_LUXR_1"/>
    <property type="match status" value="1"/>
</dbReference>
<dbReference type="EMBL" id="FOYL01000009">
    <property type="protein sequence ID" value="SFR26152.1"/>
    <property type="molecule type" value="Genomic_DNA"/>
</dbReference>
<dbReference type="Pfam" id="PF13191">
    <property type="entry name" value="AAA_16"/>
    <property type="match status" value="1"/>
</dbReference>